<reference evidence="4 5" key="1">
    <citation type="submission" date="2018-11" db="EMBL/GenBank/DDBJ databases">
        <title>Genomic Encyclopedia of Type Strains, Phase IV (KMG-IV): sequencing the most valuable type-strain genomes for metagenomic binning, comparative biology and taxonomic classification.</title>
        <authorList>
            <person name="Goeker M."/>
        </authorList>
    </citation>
    <scope>NUCLEOTIDE SEQUENCE [LARGE SCALE GENOMIC DNA]</scope>
    <source>
        <strain evidence="4 5">DSM 101684</strain>
    </source>
</reference>
<dbReference type="Gene3D" id="2.40.420.20">
    <property type="match status" value="1"/>
</dbReference>
<dbReference type="SUPFAM" id="SSF111369">
    <property type="entry name" value="HlyD-like secretion proteins"/>
    <property type="match status" value="1"/>
</dbReference>
<proteinExistence type="inferred from homology"/>
<comment type="similarity">
    <text evidence="1">Belongs to the membrane fusion protein (MFP) (TC 8.A.1) family.</text>
</comment>
<dbReference type="GO" id="GO:0015562">
    <property type="term" value="F:efflux transmembrane transporter activity"/>
    <property type="evidence" value="ECO:0007669"/>
    <property type="project" value="TreeGrafter"/>
</dbReference>
<dbReference type="OrthoDB" id="5502471at2"/>
<dbReference type="GO" id="GO:1990281">
    <property type="term" value="C:efflux pump complex"/>
    <property type="evidence" value="ECO:0007669"/>
    <property type="project" value="TreeGrafter"/>
</dbReference>
<dbReference type="Gene3D" id="2.40.50.100">
    <property type="match status" value="1"/>
</dbReference>
<dbReference type="InterPro" id="IPR006143">
    <property type="entry name" value="RND_pump_MFP"/>
</dbReference>
<dbReference type="EMBL" id="RKQL01000001">
    <property type="protein sequence ID" value="RPE72737.1"/>
    <property type="molecule type" value="Genomic_DNA"/>
</dbReference>
<dbReference type="RefSeq" id="WP_124219977.1">
    <property type="nucleotide sequence ID" value="NZ_RKQL01000001.1"/>
</dbReference>
<gene>
    <name evidence="4" type="ORF">EDC62_0439</name>
</gene>
<dbReference type="InterPro" id="IPR058625">
    <property type="entry name" value="MdtA-like_BSH"/>
</dbReference>
<comment type="caution">
    <text evidence="4">The sequence shown here is derived from an EMBL/GenBank/DDBJ whole genome shotgun (WGS) entry which is preliminary data.</text>
</comment>
<evidence type="ECO:0000313" key="4">
    <source>
        <dbReference type="EMBL" id="RPE72737.1"/>
    </source>
</evidence>
<protein>
    <submittedName>
        <fullName evidence="4">RND family efflux transporter MFP subunit</fullName>
    </submittedName>
</protein>
<dbReference type="Gene3D" id="1.10.287.470">
    <property type="entry name" value="Helix hairpin bin"/>
    <property type="match status" value="1"/>
</dbReference>
<sequence length="397" mass="40808">MNKRWKWIIALLVLALLAAGVLRLVANRRAAQQALNAAPKAAPVIELAAGDVQPARVRELTLGLPITGTVKAANAAVVKARVAGELQGLGVREGDAVAAGAVLARIDPTEYRARDLQARQQADAARAQVAIAQRQYDNNRALVDQGFISKTALETSQANLEAAQANLRAAQAAAEVTGKALADTVVTAPIAGVVSQRLAQNGERVGIDARIVEIVDPRRMELEVPLSADDASRVRVGMSATVQVDGLTEPLAATVLRLNPATQAGTRGVLAYLGLPTASGLRQGLFAQGTLALGTRTALAVPLDAVRTDKPEPYVQTVEGARVAHHTVRVLDRGLAGGERYAAVEGIADGALVLAGSVGALRAGTELRLAAPPAAPAANPGASATAQPAASASHASR</sequence>
<feature type="domain" description="Multidrug resistance protein MdtA-like barrel-sandwich hybrid" evidence="3">
    <location>
        <begin position="75"/>
        <end position="205"/>
    </location>
</feature>
<name>A0A3N4V6L3_9BURK</name>
<evidence type="ECO:0000256" key="1">
    <source>
        <dbReference type="ARBA" id="ARBA00009477"/>
    </source>
</evidence>
<keyword evidence="5" id="KW-1185">Reference proteome</keyword>
<dbReference type="Pfam" id="PF25917">
    <property type="entry name" value="BSH_RND"/>
    <property type="match status" value="1"/>
</dbReference>
<evidence type="ECO:0000313" key="5">
    <source>
        <dbReference type="Proteomes" id="UP000272193"/>
    </source>
</evidence>
<dbReference type="Gene3D" id="2.40.30.170">
    <property type="match status" value="1"/>
</dbReference>
<dbReference type="PANTHER" id="PTHR30469">
    <property type="entry name" value="MULTIDRUG RESISTANCE PROTEIN MDTA"/>
    <property type="match status" value="1"/>
</dbReference>
<feature type="region of interest" description="Disordered" evidence="2">
    <location>
        <begin position="373"/>
        <end position="397"/>
    </location>
</feature>
<evidence type="ECO:0000259" key="3">
    <source>
        <dbReference type="Pfam" id="PF25917"/>
    </source>
</evidence>
<dbReference type="PANTHER" id="PTHR30469:SF15">
    <property type="entry name" value="HLYD FAMILY OF SECRETION PROTEINS"/>
    <property type="match status" value="1"/>
</dbReference>
<accession>A0A3N4V6L3</accession>
<evidence type="ECO:0000256" key="2">
    <source>
        <dbReference type="SAM" id="MobiDB-lite"/>
    </source>
</evidence>
<dbReference type="NCBIfam" id="TIGR01730">
    <property type="entry name" value="RND_mfp"/>
    <property type="match status" value="1"/>
</dbReference>
<dbReference type="Proteomes" id="UP000272193">
    <property type="component" value="Unassembled WGS sequence"/>
</dbReference>
<organism evidence="4 5">
    <name type="scientific">Tibeticola sediminis</name>
    <dbReference type="NCBI Taxonomy" id="1917811"/>
    <lineage>
        <taxon>Bacteria</taxon>
        <taxon>Pseudomonadati</taxon>
        <taxon>Pseudomonadota</taxon>
        <taxon>Betaproteobacteria</taxon>
        <taxon>Burkholderiales</taxon>
        <taxon>Comamonadaceae</taxon>
        <taxon>Tibeticola</taxon>
    </lineage>
</organism>
<dbReference type="AlphaFoldDB" id="A0A3N4V6L3"/>